<keyword evidence="2 5" id="KW-0690">Ribosome biogenesis</keyword>
<dbReference type="InterPro" id="IPR011033">
    <property type="entry name" value="PRC_barrel-like_sf"/>
</dbReference>
<comment type="subcellular location">
    <subcellularLocation>
        <location evidence="5">Cytoplasm</location>
    </subcellularLocation>
</comment>
<evidence type="ECO:0000259" key="6">
    <source>
        <dbReference type="Pfam" id="PF01782"/>
    </source>
</evidence>
<dbReference type="GO" id="GO:0005840">
    <property type="term" value="C:ribosome"/>
    <property type="evidence" value="ECO:0007669"/>
    <property type="project" value="InterPro"/>
</dbReference>
<dbReference type="InterPro" id="IPR011961">
    <property type="entry name" value="RimM"/>
</dbReference>
<organism evidence="8">
    <name type="scientific">Hydrogenobacter sp</name>
    <dbReference type="NCBI Taxonomy" id="2152829"/>
    <lineage>
        <taxon>Bacteria</taxon>
        <taxon>Pseudomonadati</taxon>
        <taxon>Aquificota</taxon>
        <taxon>Aquificia</taxon>
        <taxon>Aquificales</taxon>
        <taxon>Aquificaceae</taxon>
        <taxon>Hydrogenobacter</taxon>
    </lineage>
</organism>
<evidence type="ECO:0000256" key="2">
    <source>
        <dbReference type="ARBA" id="ARBA00022517"/>
    </source>
</evidence>
<dbReference type="Gene3D" id="2.40.30.60">
    <property type="entry name" value="RimM"/>
    <property type="match status" value="1"/>
</dbReference>
<feature type="domain" description="RimM N-terminal" evidence="6">
    <location>
        <begin position="15"/>
        <end position="96"/>
    </location>
</feature>
<evidence type="ECO:0000256" key="4">
    <source>
        <dbReference type="ARBA" id="ARBA00023186"/>
    </source>
</evidence>
<gene>
    <name evidence="5 8" type="primary">rimM</name>
    <name evidence="8" type="ORF">ENO47_03185</name>
</gene>
<name>A0A7C2V311_9AQUI</name>
<keyword evidence="3 5" id="KW-0698">rRNA processing</keyword>
<accession>A0A7C2V311</accession>
<dbReference type="Pfam" id="PF05239">
    <property type="entry name" value="PRC"/>
    <property type="match status" value="1"/>
</dbReference>
<dbReference type="InterPro" id="IPR027275">
    <property type="entry name" value="PRC-brl_dom"/>
</dbReference>
<dbReference type="GO" id="GO:0042274">
    <property type="term" value="P:ribosomal small subunit biogenesis"/>
    <property type="evidence" value="ECO:0007669"/>
    <property type="project" value="UniProtKB-UniRule"/>
</dbReference>
<dbReference type="GO" id="GO:0005737">
    <property type="term" value="C:cytoplasm"/>
    <property type="evidence" value="ECO:0007669"/>
    <property type="project" value="UniProtKB-SubCell"/>
</dbReference>
<evidence type="ECO:0000313" key="8">
    <source>
        <dbReference type="EMBL" id="HEW45660.1"/>
    </source>
</evidence>
<feature type="domain" description="PRC-barrel" evidence="7">
    <location>
        <begin position="105"/>
        <end position="171"/>
    </location>
</feature>
<dbReference type="InterPro" id="IPR002676">
    <property type="entry name" value="RimM_N"/>
</dbReference>
<dbReference type="HAMAP" id="MF_00014">
    <property type="entry name" value="Ribosome_mat_RimM"/>
    <property type="match status" value="1"/>
</dbReference>
<dbReference type="EMBL" id="DSFP01000031">
    <property type="protein sequence ID" value="HEW45660.1"/>
    <property type="molecule type" value="Genomic_DNA"/>
</dbReference>
<comment type="subunit">
    <text evidence="5">Binds ribosomal protein uS19.</text>
</comment>
<dbReference type="NCBIfam" id="TIGR02273">
    <property type="entry name" value="16S_RimM"/>
    <property type="match status" value="1"/>
</dbReference>
<evidence type="ECO:0000256" key="3">
    <source>
        <dbReference type="ARBA" id="ARBA00022552"/>
    </source>
</evidence>
<dbReference type="PANTHER" id="PTHR33692">
    <property type="entry name" value="RIBOSOME MATURATION FACTOR RIMM"/>
    <property type="match status" value="1"/>
</dbReference>
<dbReference type="AlphaFoldDB" id="A0A7C2V311"/>
<comment type="caution">
    <text evidence="8">The sequence shown here is derived from an EMBL/GenBank/DDBJ whole genome shotgun (WGS) entry which is preliminary data.</text>
</comment>
<protein>
    <recommendedName>
        <fullName evidence="5">Ribosome maturation factor RimM</fullName>
    </recommendedName>
</protein>
<sequence length="175" mass="20371">MEEKRLSNEENQYVVIGKVLDTYGLRGDLKVEPYLDPKHWQKIKRVFLKHKQRGYVSFNIATLRPHGNRMLIIHFEGYDSLPQVEGFRGAKVFLPKGEIPARGKEEYYYFELEGLEVFSQDGKFLGKITGILEQKPYDLLEIDYGRLYIPFVKALVKEVKLEEGKVIVDESLSEV</sequence>
<dbReference type="Gene3D" id="2.30.30.240">
    <property type="entry name" value="PRC-barrel domain"/>
    <property type="match status" value="1"/>
</dbReference>
<dbReference type="InterPro" id="IPR036976">
    <property type="entry name" value="RimM_N_sf"/>
</dbReference>
<evidence type="ECO:0000256" key="1">
    <source>
        <dbReference type="ARBA" id="ARBA00022490"/>
    </source>
</evidence>
<keyword evidence="4 5" id="KW-0143">Chaperone</keyword>
<evidence type="ECO:0000256" key="5">
    <source>
        <dbReference type="HAMAP-Rule" id="MF_00014"/>
    </source>
</evidence>
<dbReference type="GO" id="GO:0043022">
    <property type="term" value="F:ribosome binding"/>
    <property type="evidence" value="ECO:0007669"/>
    <property type="project" value="InterPro"/>
</dbReference>
<comment type="function">
    <text evidence="5">An accessory protein needed during the final step in the assembly of 30S ribosomal subunit, possibly for assembly of the head region. Essential for efficient processing of 16S rRNA. May be needed both before and after RbfA during the maturation of 16S rRNA. It has affinity for free ribosomal 30S subunits but not for 70S ribosomes.</text>
</comment>
<comment type="similarity">
    <text evidence="5">Belongs to the RimM family.</text>
</comment>
<comment type="domain">
    <text evidence="5">The PRC barrel domain binds ribosomal protein uS19.</text>
</comment>
<evidence type="ECO:0000259" key="7">
    <source>
        <dbReference type="Pfam" id="PF05239"/>
    </source>
</evidence>
<proteinExistence type="inferred from homology"/>
<reference evidence="8" key="1">
    <citation type="journal article" date="2020" name="mSystems">
        <title>Genome- and Community-Level Interaction Insights into Carbon Utilization and Element Cycling Functions of Hydrothermarchaeota in Hydrothermal Sediment.</title>
        <authorList>
            <person name="Zhou Z."/>
            <person name="Liu Y."/>
            <person name="Xu W."/>
            <person name="Pan J."/>
            <person name="Luo Z.H."/>
            <person name="Li M."/>
        </authorList>
    </citation>
    <scope>NUCLEOTIDE SEQUENCE [LARGE SCALE GENOMIC DNA]</scope>
    <source>
        <strain evidence="8">SpSt-132</strain>
    </source>
</reference>
<dbReference type="SUPFAM" id="SSF50447">
    <property type="entry name" value="Translation proteins"/>
    <property type="match status" value="1"/>
</dbReference>
<dbReference type="PANTHER" id="PTHR33692:SF1">
    <property type="entry name" value="RIBOSOME MATURATION FACTOR RIMM"/>
    <property type="match status" value="1"/>
</dbReference>
<keyword evidence="1 5" id="KW-0963">Cytoplasm</keyword>
<dbReference type="GO" id="GO:0006364">
    <property type="term" value="P:rRNA processing"/>
    <property type="evidence" value="ECO:0007669"/>
    <property type="project" value="UniProtKB-UniRule"/>
</dbReference>
<dbReference type="Pfam" id="PF01782">
    <property type="entry name" value="RimM"/>
    <property type="match status" value="1"/>
</dbReference>
<dbReference type="InterPro" id="IPR009000">
    <property type="entry name" value="Transl_B-barrel_sf"/>
</dbReference>
<dbReference type="SUPFAM" id="SSF50346">
    <property type="entry name" value="PRC-barrel domain"/>
    <property type="match status" value="1"/>
</dbReference>